<comment type="caution">
    <text evidence="2">The sequence shown here is derived from an EMBL/GenBank/DDBJ whole genome shotgun (WGS) entry which is preliminary data.</text>
</comment>
<evidence type="ECO:0000313" key="3">
    <source>
        <dbReference type="Proteomes" id="UP000829685"/>
    </source>
</evidence>
<feature type="signal peptide" evidence="1">
    <location>
        <begin position="1"/>
        <end position="16"/>
    </location>
</feature>
<dbReference type="AlphaFoldDB" id="A0A9Q0AW68"/>
<feature type="chain" id="PRO_5040497227" evidence="1">
    <location>
        <begin position="17"/>
        <end position="459"/>
    </location>
</feature>
<dbReference type="EMBL" id="JAFIMR010000001">
    <property type="protein sequence ID" value="KAI1881537.1"/>
    <property type="molecule type" value="Genomic_DNA"/>
</dbReference>
<proteinExistence type="predicted"/>
<organism evidence="2 3">
    <name type="scientific">Neoarthrinium moseri</name>
    <dbReference type="NCBI Taxonomy" id="1658444"/>
    <lineage>
        <taxon>Eukaryota</taxon>
        <taxon>Fungi</taxon>
        <taxon>Dikarya</taxon>
        <taxon>Ascomycota</taxon>
        <taxon>Pezizomycotina</taxon>
        <taxon>Sordariomycetes</taxon>
        <taxon>Xylariomycetidae</taxon>
        <taxon>Amphisphaeriales</taxon>
        <taxon>Apiosporaceae</taxon>
        <taxon>Neoarthrinium</taxon>
    </lineage>
</organism>
<keyword evidence="1" id="KW-0732">Signal</keyword>
<dbReference type="Proteomes" id="UP000829685">
    <property type="component" value="Unassembled WGS sequence"/>
</dbReference>
<keyword evidence="3" id="KW-1185">Reference proteome</keyword>
<name>A0A9Q0AW68_9PEZI</name>
<accession>A0A9Q0AW68</accession>
<evidence type="ECO:0000256" key="1">
    <source>
        <dbReference type="SAM" id="SignalP"/>
    </source>
</evidence>
<evidence type="ECO:0000313" key="2">
    <source>
        <dbReference type="EMBL" id="KAI1881537.1"/>
    </source>
</evidence>
<gene>
    <name evidence="2" type="ORF">JX265_000363</name>
</gene>
<reference evidence="2" key="1">
    <citation type="submission" date="2021-03" db="EMBL/GenBank/DDBJ databases">
        <title>Revisited historic fungal species revealed as producer of novel bioactive compounds through whole genome sequencing and comparative genomics.</title>
        <authorList>
            <person name="Vignolle G.A."/>
            <person name="Hochenegger N."/>
            <person name="Mach R.L."/>
            <person name="Mach-Aigner A.R."/>
            <person name="Javad Rahimi M."/>
            <person name="Salim K.A."/>
            <person name="Chan C.M."/>
            <person name="Lim L.B.L."/>
            <person name="Cai F."/>
            <person name="Druzhinina I.S."/>
            <person name="U'Ren J.M."/>
            <person name="Derntl C."/>
        </authorList>
    </citation>
    <scope>NUCLEOTIDE SEQUENCE</scope>
    <source>
        <strain evidence="2">TUCIM 5799</strain>
    </source>
</reference>
<protein>
    <submittedName>
        <fullName evidence="2">Uncharacterized protein</fullName>
    </submittedName>
</protein>
<sequence length="459" mass="51842">MMFLLFALLLPTWVSAQGSQAPQGIRRVPAEITNNATALHLWHEEIYLNYTSRMRQDYRIEHSLPNGTMLSLRPEELRYFINPHGIHAEIVNNTVMHKFSNGTILNEKADPCSGGPFDLYKEYREADCKPNIPMDDHGNCQVPNGTTTNCKAFCQVRTTYTYGTEIPYASKDLHANFPEVSWCHGPGSGTNKVNDREDCTLKSTTPLKIKIPDWHYGGNEAIFDQGISSGLHYKSPPNYASPDGAGNHVSEVGPMECGYWTFLPIIKTVCGSVTEAVQSEQPSHTNDCIMSQAGDTWTLGNVCASEYVANPLSPLQVSGRWVWVKTDCFTRHAHKHGEQDVDYYREGVALPQDDLMLILEWDWQKVYCDVVLHGVSVHYWVLGRLMPDWKMGSWGRGLLDALKVNANSPTAWMFDYNYHGPGGDRFDWLAQWEYNNNQGPTVYTVLYNLGNKVPECKPH</sequence>